<dbReference type="GO" id="GO:0002935">
    <property type="term" value="F:tRNA (adenine(37)-C2)-methyltransferase activity"/>
    <property type="evidence" value="ECO:0007669"/>
    <property type="project" value="UniProtKB-UniRule"/>
</dbReference>
<name>A0A0S7YJZ0_UNCT6</name>
<dbReference type="GO" id="GO:0046872">
    <property type="term" value="F:metal ion binding"/>
    <property type="evidence" value="ECO:0007669"/>
    <property type="project" value="UniProtKB-KW"/>
</dbReference>
<feature type="binding site" evidence="13">
    <location>
        <position position="288"/>
    </location>
    <ligand>
        <name>S-adenosyl-L-methionine</name>
        <dbReference type="ChEBI" id="CHEBI:59789"/>
    </ligand>
</feature>
<evidence type="ECO:0000256" key="8">
    <source>
        <dbReference type="ARBA" id="ARBA00022694"/>
    </source>
</evidence>
<dbReference type="PIRSF" id="PIRSF006004">
    <property type="entry name" value="CHP00048"/>
    <property type="match status" value="1"/>
</dbReference>
<dbReference type="GO" id="GO:0000049">
    <property type="term" value="F:tRNA binding"/>
    <property type="evidence" value="ECO:0007669"/>
    <property type="project" value="UniProtKB-UniRule"/>
</dbReference>
<comment type="caution">
    <text evidence="15">The sequence shown here is derived from an EMBL/GenBank/DDBJ whole genome shotgun (WGS) entry which is preliminary data.</text>
</comment>
<sequence length="340" mass="38470">MKKNIRSYSLIKMNTVIADLGIEPYRSQQIFQWIWQKNAADFSVMTNISKELRKSLSEKFTISGLKIEKKLSAKDGSEKFLFRLEDNNFVEAVFIPEGKRKTICVSTQVGCPLACKFCATALMGFARNMKAYEIADEIRIIQREKKVKITNLVFMGMGEPLLNLKEVAEAMDIISSSVGLSISQKRTTISTAGLVDGLDYLLTSPLKVKLAISLNFPNEKVRKKMMPVAKQNPIKEILKLAREYSHTKNMVTFEYVLIDNLNDRLKDAQNLLKLLKGIPSKINLIPYNPHPTLPYKSPSQEKIKKFHQYLLLSKHTITLRKSRGREILAGCGQLAGGVIK</sequence>
<feature type="binding site" evidence="13">
    <location>
        <position position="190"/>
    </location>
    <ligand>
        <name>S-adenosyl-L-methionine</name>
        <dbReference type="ChEBI" id="CHEBI:59789"/>
    </ligand>
</feature>
<evidence type="ECO:0000256" key="5">
    <source>
        <dbReference type="ARBA" id="ARBA00022603"/>
    </source>
</evidence>
<keyword evidence="9 13" id="KW-0479">Metal-binding</keyword>
<evidence type="ECO:0000256" key="4">
    <source>
        <dbReference type="ARBA" id="ARBA00022552"/>
    </source>
</evidence>
<dbReference type="InterPro" id="IPR007197">
    <property type="entry name" value="rSAM"/>
</dbReference>
<dbReference type="SFLD" id="SFLDF00275">
    <property type="entry name" value="adenosine_C2_methyltransferase"/>
    <property type="match status" value="1"/>
</dbReference>
<keyword evidence="12 13" id="KW-1015">Disulfide bond</keyword>
<dbReference type="CDD" id="cd01335">
    <property type="entry name" value="Radical_SAM"/>
    <property type="match status" value="1"/>
</dbReference>
<gene>
    <name evidence="13" type="primary">rlmN</name>
    <name evidence="15" type="ORF">AMJ52_00020</name>
</gene>
<comment type="catalytic activity">
    <reaction evidence="13">
        <text>adenosine(2503) in 23S rRNA + 2 reduced [2Fe-2S]-[ferredoxin] + 2 S-adenosyl-L-methionine = 2-methyladenosine(2503) in 23S rRNA + 5'-deoxyadenosine + L-methionine + 2 oxidized [2Fe-2S]-[ferredoxin] + S-adenosyl-L-homocysteine</text>
        <dbReference type="Rhea" id="RHEA:42916"/>
        <dbReference type="Rhea" id="RHEA-COMP:10000"/>
        <dbReference type="Rhea" id="RHEA-COMP:10001"/>
        <dbReference type="Rhea" id="RHEA-COMP:10152"/>
        <dbReference type="Rhea" id="RHEA-COMP:10282"/>
        <dbReference type="ChEBI" id="CHEBI:17319"/>
        <dbReference type="ChEBI" id="CHEBI:33737"/>
        <dbReference type="ChEBI" id="CHEBI:33738"/>
        <dbReference type="ChEBI" id="CHEBI:57844"/>
        <dbReference type="ChEBI" id="CHEBI:57856"/>
        <dbReference type="ChEBI" id="CHEBI:59789"/>
        <dbReference type="ChEBI" id="CHEBI:74411"/>
        <dbReference type="ChEBI" id="CHEBI:74497"/>
        <dbReference type="EC" id="2.1.1.192"/>
    </reaction>
</comment>
<feature type="domain" description="Radical SAM core" evidence="14">
    <location>
        <begin position="97"/>
        <end position="326"/>
    </location>
</feature>
<dbReference type="PROSITE" id="PS51918">
    <property type="entry name" value="RADICAL_SAM"/>
    <property type="match status" value="1"/>
</dbReference>
<comment type="function">
    <text evidence="13">Specifically methylates position 2 of adenine 2503 in 23S rRNA and position 2 of adenine 37 in tRNAs.</text>
</comment>
<dbReference type="NCBIfam" id="TIGR00048">
    <property type="entry name" value="rRNA_mod_RlmN"/>
    <property type="match status" value="1"/>
</dbReference>
<comment type="subcellular location">
    <subcellularLocation>
        <location evidence="1 13">Cytoplasm</location>
    </subcellularLocation>
</comment>
<keyword evidence="6 13" id="KW-0808">Transferase</keyword>
<accession>A0A0S7YJZ0</accession>
<dbReference type="HAMAP" id="MF_01849">
    <property type="entry name" value="RNA_methyltr_RlmN"/>
    <property type="match status" value="1"/>
</dbReference>
<evidence type="ECO:0000256" key="12">
    <source>
        <dbReference type="ARBA" id="ARBA00023157"/>
    </source>
</evidence>
<comment type="caution">
    <text evidence="13">Lacks conserved residue(s) required for the propagation of feature annotation.</text>
</comment>
<dbReference type="GO" id="GO:0070475">
    <property type="term" value="P:rRNA base methylation"/>
    <property type="evidence" value="ECO:0007669"/>
    <property type="project" value="UniProtKB-UniRule"/>
</dbReference>
<keyword evidence="8 13" id="KW-0819">tRNA processing</keyword>
<evidence type="ECO:0000256" key="1">
    <source>
        <dbReference type="ARBA" id="ARBA00004496"/>
    </source>
</evidence>
<dbReference type="Gene3D" id="1.10.150.530">
    <property type="match status" value="1"/>
</dbReference>
<dbReference type="Gene3D" id="3.20.20.70">
    <property type="entry name" value="Aldolase class I"/>
    <property type="match status" value="1"/>
</dbReference>
<proteinExistence type="inferred from homology"/>
<evidence type="ECO:0000313" key="16">
    <source>
        <dbReference type="Proteomes" id="UP000051012"/>
    </source>
</evidence>
<comment type="cofactor">
    <cofactor evidence="13">
        <name>[4Fe-4S] cluster</name>
        <dbReference type="ChEBI" id="CHEBI:49883"/>
    </cofactor>
    <text evidence="13">Binds 1 [4Fe-4S] cluster. The cluster is coordinated with 3 cysteines and an exchangeable S-adenosyl-L-methionine.</text>
</comment>
<dbReference type="GO" id="GO:0019843">
    <property type="term" value="F:rRNA binding"/>
    <property type="evidence" value="ECO:0007669"/>
    <property type="project" value="UniProtKB-UniRule"/>
</dbReference>
<dbReference type="GO" id="GO:0005737">
    <property type="term" value="C:cytoplasm"/>
    <property type="evidence" value="ECO:0007669"/>
    <property type="project" value="UniProtKB-SubCell"/>
</dbReference>
<feature type="active site" description="Proton acceptor" evidence="13">
    <location>
        <position position="91"/>
    </location>
</feature>
<keyword evidence="4 13" id="KW-0698">rRNA processing</keyword>
<keyword evidence="2 13" id="KW-0004">4Fe-4S</keyword>
<dbReference type="GO" id="GO:0070040">
    <property type="term" value="F:rRNA (adenine(2503)-C2-)-methyltransferase activity"/>
    <property type="evidence" value="ECO:0007669"/>
    <property type="project" value="UniProtKB-UniRule"/>
</dbReference>
<dbReference type="InterPro" id="IPR027492">
    <property type="entry name" value="RNA_MTrfase_RlmN"/>
</dbReference>
<comment type="similarity">
    <text evidence="13">Belongs to the radical SAM superfamily. RlmN family.</text>
</comment>
<feature type="binding site" evidence="13">
    <location>
        <begin position="213"/>
        <end position="215"/>
    </location>
    <ligand>
        <name>S-adenosyl-L-methionine</name>
        <dbReference type="ChEBI" id="CHEBI:59789"/>
    </ligand>
</feature>
<evidence type="ECO:0000256" key="3">
    <source>
        <dbReference type="ARBA" id="ARBA00022490"/>
    </source>
</evidence>
<keyword evidence="7 13" id="KW-0949">S-adenosyl-L-methionine</keyword>
<feature type="binding site" evidence="13">
    <location>
        <position position="118"/>
    </location>
    <ligand>
        <name>[4Fe-4S] cluster</name>
        <dbReference type="ChEBI" id="CHEBI:49883"/>
        <note>4Fe-4S-S-AdoMet</note>
    </ligand>
</feature>
<dbReference type="Proteomes" id="UP000051012">
    <property type="component" value="Unassembled WGS sequence"/>
</dbReference>
<feature type="binding site" evidence="13">
    <location>
        <position position="111"/>
    </location>
    <ligand>
        <name>[4Fe-4S] cluster</name>
        <dbReference type="ChEBI" id="CHEBI:49883"/>
        <note>4Fe-4S-S-AdoMet</note>
    </ligand>
</feature>
<keyword evidence="11 13" id="KW-0411">Iron-sulfur</keyword>
<dbReference type="PATRIC" id="fig|1703772.3.peg.4"/>
<dbReference type="Pfam" id="PF21016">
    <property type="entry name" value="RlmN_N"/>
    <property type="match status" value="1"/>
</dbReference>
<evidence type="ECO:0000256" key="10">
    <source>
        <dbReference type="ARBA" id="ARBA00023004"/>
    </source>
</evidence>
<dbReference type="PANTHER" id="PTHR30544">
    <property type="entry name" value="23S RRNA METHYLTRANSFERASE"/>
    <property type="match status" value="1"/>
</dbReference>
<dbReference type="SFLD" id="SFLDG01062">
    <property type="entry name" value="methyltransferase_(Class_A)"/>
    <property type="match status" value="1"/>
</dbReference>
<evidence type="ECO:0000256" key="2">
    <source>
        <dbReference type="ARBA" id="ARBA00022485"/>
    </source>
</evidence>
<feature type="binding site" evidence="13">
    <location>
        <begin position="158"/>
        <end position="159"/>
    </location>
    <ligand>
        <name>S-adenosyl-L-methionine</name>
        <dbReference type="ChEBI" id="CHEBI:59789"/>
    </ligand>
</feature>
<dbReference type="InterPro" id="IPR048641">
    <property type="entry name" value="RlmN_N"/>
</dbReference>
<dbReference type="SFLD" id="SFLDS00029">
    <property type="entry name" value="Radical_SAM"/>
    <property type="match status" value="1"/>
</dbReference>
<dbReference type="EMBL" id="LJNI01000001">
    <property type="protein sequence ID" value="KPJ74540.1"/>
    <property type="molecule type" value="Genomic_DNA"/>
</dbReference>
<feature type="binding site" evidence="13">
    <location>
        <position position="115"/>
    </location>
    <ligand>
        <name>[4Fe-4S] cluster</name>
        <dbReference type="ChEBI" id="CHEBI:49883"/>
        <note>4Fe-4S-S-AdoMet</note>
    </ligand>
</feature>
<dbReference type="EC" id="2.1.1.192" evidence="13"/>
<evidence type="ECO:0000256" key="11">
    <source>
        <dbReference type="ARBA" id="ARBA00023014"/>
    </source>
</evidence>
<evidence type="ECO:0000256" key="9">
    <source>
        <dbReference type="ARBA" id="ARBA00022723"/>
    </source>
</evidence>
<dbReference type="SMART" id="SM00729">
    <property type="entry name" value="Elp3"/>
    <property type="match status" value="1"/>
</dbReference>
<dbReference type="SUPFAM" id="SSF102114">
    <property type="entry name" value="Radical SAM enzymes"/>
    <property type="match status" value="1"/>
</dbReference>
<protein>
    <recommendedName>
        <fullName evidence="13">Probable dual-specificity RNA methyltransferase RlmN</fullName>
        <ecNumber evidence="13">2.1.1.192</ecNumber>
    </recommendedName>
    <alternativeName>
        <fullName evidence="13">23S rRNA (adenine(2503)-C(2))-methyltransferase</fullName>
    </alternativeName>
    <alternativeName>
        <fullName evidence="13">23S rRNA m2A2503 methyltransferase</fullName>
    </alternativeName>
    <alternativeName>
        <fullName evidence="13">Ribosomal RNA large subunit methyltransferase N</fullName>
    </alternativeName>
    <alternativeName>
        <fullName evidence="13">tRNA (adenine(37)-C(2))-methyltransferase</fullName>
    </alternativeName>
    <alternativeName>
        <fullName evidence="13">tRNA m2A37 methyltransferase</fullName>
    </alternativeName>
</protein>
<organism evidence="15 16">
    <name type="scientific">candidate division TA06 bacterium DG_78</name>
    <dbReference type="NCBI Taxonomy" id="1703772"/>
    <lineage>
        <taxon>Bacteria</taxon>
        <taxon>Bacteria division TA06</taxon>
    </lineage>
</organism>
<dbReference type="InterPro" id="IPR013785">
    <property type="entry name" value="Aldolase_TIM"/>
</dbReference>
<evidence type="ECO:0000256" key="7">
    <source>
        <dbReference type="ARBA" id="ARBA00022691"/>
    </source>
</evidence>
<dbReference type="Pfam" id="PF04055">
    <property type="entry name" value="Radical_SAM"/>
    <property type="match status" value="1"/>
</dbReference>
<comment type="catalytic activity">
    <reaction evidence="13">
        <text>adenosine(37) in tRNA + 2 reduced [2Fe-2S]-[ferredoxin] + 2 S-adenosyl-L-methionine = 2-methyladenosine(37) in tRNA + 5'-deoxyadenosine + L-methionine + 2 oxidized [2Fe-2S]-[ferredoxin] + S-adenosyl-L-homocysteine</text>
        <dbReference type="Rhea" id="RHEA:43332"/>
        <dbReference type="Rhea" id="RHEA-COMP:10000"/>
        <dbReference type="Rhea" id="RHEA-COMP:10001"/>
        <dbReference type="Rhea" id="RHEA-COMP:10162"/>
        <dbReference type="Rhea" id="RHEA-COMP:10485"/>
        <dbReference type="ChEBI" id="CHEBI:17319"/>
        <dbReference type="ChEBI" id="CHEBI:33737"/>
        <dbReference type="ChEBI" id="CHEBI:33738"/>
        <dbReference type="ChEBI" id="CHEBI:57844"/>
        <dbReference type="ChEBI" id="CHEBI:57856"/>
        <dbReference type="ChEBI" id="CHEBI:59789"/>
        <dbReference type="ChEBI" id="CHEBI:74411"/>
        <dbReference type="ChEBI" id="CHEBI:74497"/>
        <dbReference type="EC" id="2.1.1.192"/>
    </reaction>
</comment>
<reference evidence="15 16" key="1">
    <citation type="journal article" date="2015" name="Microbiome">
        <title>Genomic resolution of linkages in carbon, nitrogen, and sulfur cycling among widespread estuary sediment bacteria.</title>
        <authorList>
            <person name="Baker B.J."/>
            <person name="Lazar C.S."/>
            <person name="Teske A.P."/>
            <person name="Dick G.J."/>
        </authorList>
    </citation>
    <scope>NUCLEOTIDE SEQUENCE [LARGE SCALE GENOMIC DNA]</scope>
    <source>
        <strain evidence="15">DG_78</strain>
    </source>
</reference>
<dbReference type="GO" id="GO:0051539">
    <property type="term" value="F:4 iron, 4 sulfur cluster binding"/>
    <property type="evidence" value="ECO:0007669"/>
    <property type="project" value="UniProtKB-UniRule"/>
</dbReference>
<keyword evidence="5 13" id="KW-0489">Methyltransferase</keyword>
<comment type="miscellaneous">
    <text evidence="13">Reaction proceeds by a ping-pong mechanism involving intermediate methylation of a conserved cysteine residue.</text>
</comment>
<dbReference type="AlphaFoldDB" id="A0A0S7YJZ0"/>
<evidence type="ECO:0000256" key="6">
    <source>
        <dbReference type="ARBA" id="ARBA00022679"/>
    </source>
</evidence>
<evidence type="ECO:0000313" key="15">
    <source>
        <dbReference type="EMBL" id="KPJ74540.1"/>
    </source>
</evidence>
<feature type="active site" description="S-methylcysteine intermediate" evidence="13">
    <location>
        <position position="331"/>
    </location>
</feature>
<evidence type="ECO:0000259" key="14">
    <source>
        <dbReference type="PROSITE" id="PS51918"/>
    </source>
</evidence>
<dbReference type="InterPro" id="IPR006638">
    <property type="entry name" value="Elp3/MiaA/NifB-like_rSAM"/>
</dbReference>
<keyword evidence="10 13" id="KW-0408">Iron</keyword>
<dbReference type="InterPro" id="IPR040072">
    <property type="entry name" value="Methyltransferase_A"/>
</dbReference>
<keyword evidence="3 13" id="KW-0963">Cytoplasm</keyword>
<dbReference type="PANTHER" id="PTHR30544:SF5">
    <property type="entry name" value="RADICAL SAM CORE DOMAIN-CONTAINING PROTEIN"/>
    <property type="match status" value="1"/>
</dbReference>
<dbReference type="InterPro" id="IPR004383">
    <property type="entry name" value="rRNA_lsu_MTrfase_RlmN/Cfr"/>
</dbReference>
<evidence type="ECO:0000256" key="13">
    <source>
        <dbReference type="HAMAP-Rule" id="MF_01849"/>
    </source>
</evidence>
<dbReference type="GO" id="GO:0030488">
    <property type="term" value="P:tRNA methylation"/>
    <property type="evidence" value="ECO:0007669"/>
    <property type="project" value="UniProtKB-UniRule"/>
</dbReference>
<dbReference type="InterPro" id="IPR058240">
    <property type="entry name" value="rSAM_sf"/>
</dbReference>